<keyword evidence="1" id="KW-0472">Membrane</keyword>
<accession>A0A3A0W1M7</accession>
<comment type="caution">
    <text evidence="2">The sequence shown here is derived from an EMBL/GenBank/DDBJ whole genome shotgun (WGS) entry which is preliminary data.</text>
</comment>
<evidence type="ECO:0000313" key="3">
    <source>
        <dbReference type="Proteomes" id="UP000265541"/>
    </source>
</evidence>
<name>A0A3A0W1M7_STAGA</name>
<sequence length="105" mass="11968">MRRLSMIIGYLVLLFIIILLFILLLNDKSTIYYGKVENNQGMVNDLVSDDGDIIEHLKISKDLQDKIDIGDYIVVKLSNKKNNIISEKQIDGSNLSMKILNTLNI</sequence>
<evidence type="ECO:0008006" key="4">
    <source>
        <dbReference type="Google" id="ProtNLM"/>
    </source>
</evidence>
<evidence type="ECO:0000313" key="2">
    <source>
        <dbReference type="EMBL" id="RIP33949.1"/>
    </source>
</evidence>
<dbReference type="OrthoDB" id="9942972at2"/>
<keyword evidence="1" id="KW-0812">Transmembrane</keyword>
<reference evidence="2 3" key="1">
    <citation type="journal article" date="2016" name="Front. Microbiol.">
        <title>Comprehensive Phylogenetic Analysis of Bovine Non-aureus Staphylococci Species Based on Whole-Genome Sequencing.</title>
        <authorList>
            <person name="Naushad S."/>
            <person name="Barkema H.W."/>
            <person name="Luby C."/>
            <person name="Condas L.A."/>
            <person name="Nobrega D.B."/>
            <person name="Carson D.A."/>
            <person name="De Buck J."/>
        </authorList>
    </citation>
    <scope>NUCLEOTIDE SEQUENCE [LARGE SCALE GENOMIC DNA]</scope>
    <source>
        <strain evidence="2 3">SNUC 4781</strain>
    </source>
</reference>
<dbReference type="EMBL" id="QYJN01000004">
    <property type="protein sequence ID" value="RIP33949.1"/>
    <property type="molecule type" value="Genomic_DNA"/>
</dbReference>
<dbReference type="AlphaFoldDB" id="A0A3A0W1M7"/>
<dbReference type="Proteomes" id="UP000265541">
    <property type="component" value="Unassembled WGS sequence"/>
</dbReference>
<protein>
    <recommendedName>
        <fullName evidence="4">DUF4889 domain-containing protein</fullName>
    </recommendedName>
</protein>
<dbReference type="RefSeq" id="WP_119485311.1">
    <property type="nucleotide sequence ID" value="NZ_QYJN01000004.1"/>
</dbReference>
<gene>
    <name evidence="2" type="ORF">BUZ14_07790</name>
</gene>
<keyword evidence="1" id="KW-1133">Transmembrane helix</keyword>
<proteinExistence type="predicted"/>
<organism evidence="2 3">
    <name type="scientific">Staphylococcus gallinarum</name>
    <dbReference type="NCBI Taxonomy" id="1293"/>
    <lineage>
        <taxon>Bacteria</taxon>
        <taxon>Bacillati</taxon>
        <taxon>Bacillota</taxon>
        <taxon>Bacilli</taxon>
        <taxon>Bacillales</taxon>
        <taxon>Staphylococcaceae</taxon>
        <taxon>Staphylococcus</taxon>
    </lineage>
</organism>
<evidence type="ECO:0000256" key="1">
    <source>
        <dbReference type="SAM" id="Phobius"/>
    </source>
</evidence>
<feature type="transmembrane region" description="Helical" evidence="1">
    <location>
        <begin position="6"/>
        <end position="25"/>
    </location>
</feature>